<sequence>MENRGNDKMVEVERVRHSDTSEREKIRAMIKARKEKEKTTEVENKVVECPECGSRSLEQDYERAELVCADCGLVVDAEFVDEGPEWRAFDHDQRMKRSRVGAPMTYTIHDKGLSTMIDWRNRDSYGKSISSKNRAQLYRLRKWQRRIRVSNATERNLAFALSELDRMASALGLPRTVRETAAVVYRKAVDKNLIRGRSIEGVAAAALYAACRQCSVPRTLDEIGEVSRVSRKEIGRTYRFISRELSLKLMPTSPIDYVPRFCSGLNLKGEVQSRGVEILRQASEKELTSGRGPTGVAAAAIYIASILCGERRTQREVADVAGVTEVTIRNRYKELAEELDIEIIL</sequence>
<feature type="repeat" description="2" evidence="10">
    <location>
        <begin position="256"/>
        <end position="337"/>
    </location>
</feature>
<dbReference type="PROSITE" id="PS00782">
    <property type="entry name" value="TFIIB"/>
    <property type="match status" value="2"/>
</dbReference>
<evidence type="ECO:0000256" key="9">
    <source>
        <dbReference type="ARBA" id="ARBA00053882"/>
    </source>
</evidence>
<dbReference type="PROSITE" id="PS51134">
    <property type="entry name" value="ZF_TFIIB"/>
    <property type="match status" value="1"/>
</dbReference>
<dbReference type="InterPro" id="IPR000812">
    <property type="entry name" value="TFIIB"/>
</dbReference>
<evidence type="ECO:0000256" key="6">
    <source>
        <dbReference type="ARBA" id="ARBA00022833"/>
    </source>
</evidence>
<dbReference type="InterPro" id="IPR013137">
    <property type="entry name" value="Znf_TFIIB"/>
</dbReference>
<proteinExistence type="inferred from homology"/>
<gene>
    <name evidence="10" type="primary">tfb</name>
    <name evidence="14" type="ORF">J2750_001874</name>
</gene>
<dbReference type="Proteomes" id="UP001185015">
    <property type="component" value="Unassembled WGS sequence"/>
</dbReference>
<comment type="function">
    <text evidence="9 10">Stabilizes TBP binding to an archaeal box-A promoter. Also responsible for recruiting RNA polymerase II to the pre-initiation complex (DNA-TBP-TFIIB).</text>
</comment>
<accession>A0AA90U0L5</accession>
<dbReference type="FunFam" id="1.10.472.170:FF:000001">
    <property type="entry name" value="Transcription initiation factor IIB"/>
    <property type="match status" value="1"/>
</dbReference>
<evidence type="ECO:0000313" key="15">
    <source>
        <dbReference type="Proteomes" id="UP001185015"/>
    </source>
</evidence>
<feature type="domain" description="TFIIB-type" evidence="13">
    <location>
        <begin position="44"/>
        <end position="76"/>
    </location>
</feature>
<feature type="repeat" description="1" evidence="10">
    <location>
        <begin position="162"/>
        <end position="245"/>
    </location>
</feature>
<keyword evidence="4 10" id="KW-0677">Repeat</keyword>
<dbReference type="SUPFAM" id="SSF47954">
    <property type="entry name" value="Cyclin-like"/>
    <property type="match status" value="2"/>
</dbReference>
<keyword evidence="6 10" id="KW-0862">Zinc</keyword>
<dbReference type="NCBIfam" id="NF001658">
    <property type="entry name" value="PRK00423.1"/>
    <property type="match status" value="1"/>
</dbReference>
<comment type="similarity">
    <text evidence="1 10">Belongs to the TFIIB family.</text>
</comment>
<dbReference type="InterPro" id="IPR023486">
    <property type="entry name" value="TFIIB_CS"/>
</dbReference>
<dbReference type="PRINTS" id="PR00685">
    <property type="entry name" value="TIFACTORIIB"/>
</dbReference>
<dbReference type="SUPFAM" id="SSF57783">
    <property type="entry name" value="Zinc beta-ribbon"/>
    <property type="match status" value="1"/>
</dbReference>
<evidence type="ECO:0000313" key="14">
    <source>
        <dbReference type="EMBL" id="MDR6223406.1"/>
    </source>
</evidence>
<keyword evidence="8 10" id="KW-0804">Transcription</keyword>
<dbReference type="InterPro" id="IPR013763">
    <property type="entry name" value="Cyclin-like_dom"/>
</dbReference>
<comment type="caution">
    <text evidence="14">The sequence shown here is derived from an EMBL/GenBank/DDBJ whole genome shotgun (WGS) entry which is preliminary data.</text>
</comment>
<keyword evidence="7 10" id="KW-0805">Transcription regulation</keyword>
<dbReference type="PANTHER" id="PTHR11618">
    <property type="entry name" value="TRANSCRIPTION INITIATION FACTOR IIB-RELATED"/>
    <property type="match status" value="1"/>
</dbReference>
<dbReference type="HAMAP" id="MF_00383">
    <property type="entry name" value="TF2B_arch"/>
    <property type="match status" value="1"/>
</dbReference>
<dbReference type="SMART" id="SM00385">
    <property type="entry name" value="CYCLIN"/>
    <property type="match status" value="2"/>
</dbReference>
<evidence type="ECO:0000256" key="8">
    <source>
        <dbReference type="ARBA" id="ARBA00023163"/>
    </source>
</evidence>
<evidence type="ECO:0000256" key="2">
    <source>
        <dbReference type="ARBA" id="ARBA00013932"/>
    </source>
</evidence>
<evidence type="ECO:0000256" key="11">
    <source>
        <dbReference type="PROSITE-ProRule" id="PRU00469"/>
    </source>
</evidence>
<feature type="binding site" evidence="10">
    <location>
        <position position="52"/>
    </location>
    <ligand>
        <name>Zn(2+)</name>
        <dbReference type="ChEBI" id="CHEBI:29105"/>
    </ligand>
</feature>
<evidence type="ECO:0000256" key="3">
    <source>
        <dbReference type="ARBA" id="ARBA00022723"/>
    </source>
</evidence>
<evidence type="ECO:0000256" key="4">
    <source>
        <dbReference type="ARBA" id="ARBA00022737"/>
    </source>
</evidence>
<dbReference type="CDD" id="cd20550">
    <property type="entry name" value="CYCLIN_TFIIB_archaea_like_rpt2"/>
    <property type="match status" value="1"/>
</dbReference>
<dbReference type="AlphaFoldDB" id="A0AA90U0L5"/>
<organism evidence="14 15">
    <name type="scientific">Methanococcoides alaskense</name>
    <dbReference type="NCBI Taxonomy" id="325778"/>
    <lineage>
        <taxon>Archaea</taxon>
        <taxon>Methanobacteriati</taxon>
        <taxon>Methanobacteriota</taxon>
        <taxon>Stenosarchaea group</taxon>
        <taxon>Methanomicrobia</taxon>
        <taxon>Methanosarcinales</taxon>
        <taxon>Methanosarcinaceae</taxon>
        <taxon>Methanococcoides</taxon>
    </lineage>
</organism>
<dbReference type="Pfam" id="PF00382">
    <property type="entry name" value="TFIIB"/>
    <property type="match status" value="2"/>
</dbReference>
<evidence type="ECO:0000256" key="7">
    <source>
        <dbReference type="ARBA" id="ARBA00023015"/>
    </source>
</evidence>
<dbReference type="CDD" id="cd20549">
    <property type="entry name" value="CYCLIN_TFIIB_archaea_like_rpt1"/>
    <property type="match status" value="1"/>
</dbReference>
<dbReference type="GO" id="GO:0097550">
    <property type="term" value="C:transcription preinitiation complex"/>
    <property type="evidence" value="ECO:0007669"/>
    <property type="project" value="TreeGrafter"/>
</dbReference>
<dbReference type="EMBL" id="JAVDQI010000007">
    <property type="protein sequence ID" value="MDR6223406.1"/>
    <property type="molecule type" value="Genomic_DNA"/>
</dbReference>
<dbReference type="GO" id="GO:0017025">
    <property type="term" value="F:TBP-class protein binding"/>
    <property type="evidence" value="ECO:0007669"/>
    <property type="project" value="InterPro"/>
</dbReference>
<dbReference type="InterPro" id="IPR023484">
    <property type="entry name" value="TFIIB_arc"/>
</dbReference>
<evidence type="ECO:0000259" key="13">
    <source>
        <dbReference type="PROSITE" id="PS51134"/>
    </source>
</evidence>
<evidence type="ECO:0000256" key="5">
    <source>
        <dbReference type="ARBA" id="ARBA00022771"/>
    </source>
</evidence>
<protein>
    <recommendedName>
        <fullName evidence="2 10">Transcription initiation factor IIB</fullName>
        <shortName evidence="10">TFIIB</shortName>
    </recommendedName>
</protein>
<dbReference type="GO" id="GO:0070897">
    <property type="term" value="P:transcription preinitiation complex assembly"/>
    <property type="evidence" value="ECO:0007669"/>
    <property type="project" value="InterPro"/>
</dbReference>
<feature type="region of interest" description="Disordered" evidence="12">
    <location>
        <begin position="1"/>
        <end position="24"/>
    </location>
</feature>
<dbReference type="InterPro" id="IPR036915">
    <property type="entry name" value="Cyclin-like_sf"/>
</dbReference>
<evidence type="ECO:0000256" key="1">
    <source>
        <dbReference type="ARBA" id="ARBA00010857"/>
    </source>
</evidence>
<dbReference type="GO" id="GO:0003700">
    <property type="term" value="F:DNA-binding transcription factor activity"/>
    <property type="evidence" value="ECO:0007669"/>
    <property type="project" value="UniProtKB-UniRule"/>
</dbReference>
<reference evidence="14 15" key="1">
    <citation type="submission" date="2023-07" db="EMBL/GenBank/DDBJ databases">
        <title>Genomic Encyclopedia of Type Strains, Phase IV (KMG-IV): sequencing the most valuable type-strain genomes for metagenomic binning, comparative biology and taxonomic classification.</title>
        <authorList>
            <person name="Goeker M."/>
        </authorList>
    </citation>
    <scope>NUCLEOTIDE SEQUENCE [LARGE SCALE GENOMIC DNA]</scope>
    <source>
        <strain evidence="14 15">DSM 17273</strain>
    </source>
</reference>
<dbReference type="GO" id="GO:0008270">
    <property type="term" value="F:zinc ion binding"/>
    <property type="evidence" value="ECO:0007669"/>
    <property type="project" value="UniProtKB-UniRule"/>
</dbReference>
<keyword evidence="3 10" id="KW-0479">Metal-binding</keyword>
<feature type="binding site" evidence="10">
    <location>
        <position position="49"/>
    </location>
    <ligand>
        <name>Zn(2+)</name>
        <dbReference type="ChEBI" id="CHEBI:29105"/>
    </ligand>
</feature>
<dbReference type="Gene3D" id="1.10.472.10">
    <property type="entry name" value="Cyclin-like"/>
    <property type="match status" value="1"/>
</dbReference>
<dbReference type="Gene3D" id="1.10.472.170">
    <property type="match status" value="1"/>
</dbReference>
<dbReference type="InterPro" id="IPR013150">
    <property type="entry name" value="TFIIB_cyclin"/>
</dbReference>
<dbReference type="FunFam" id="1.10.472.10:FF:000023">
    <property type="entry name" value="Transcription initiation factor IIB"/>
    <property type="match status" value="1"/>
</dbReference>
<feature type="binding site" evidence="10">
    <location>
        <position position="68"/>
    </location>
    <ligand>
        <name>Zn(2+)</name>
        <dbReference type="ChEBI" id="CHEBI:29105"/>
    </ligand>
</feature>
<feature type="binding site" evidence="10">
    <location>
        <position position="71"/>
    </location>
    <ligand>
        <name>Zn(2+)</name>
        <dbReference type="ChEBI" id="CHEBI:29105"/>
    </ligand>
</feature>
<dbReference type="PANTHER" id="PTHR11618:SF13">
    <property type="entry name" value="TRANSCRIPTION INITIATION FACTOR IIB"/>
    <property type="match status" value="1"/>
</dbReference>
<evidence type="ECO:0000256" key="10">
    <source>
        <dbReference type="HAMAP-Rule" id="MF_00383"/>
    </source>
</evidence>
<evidence type="ECO:0000256" key="12">
    <source>
        <dbReference type="SAM" id="MobiDB-lite"/>
    </source>
</evidence>
<name>A0AA90U0L5_9EURY</name>
<keyword evidence="5 11" id="KW-0863">Zinc-finger</keyword>
<dbReference type="Pfam" id="PF08271">
    <property type="entry name" value="Zn_Ribbon_TF"/>
    <property type="match status" value="1"/>
</dbReference>
<keyword evidence="15" id="KW-1185">Reference proteome</keyword>